<gene>
    <name evidence="2" type="ORF">BFC17_19470</name>
</gene>
<dbReference type="InterPro" id="IPR001466">
    <property type="entry name" value="Beta-lactam-related"/>
</dbReference>
<dbReference type="GO" id="GO:0006508">
    <property type="term" value="P:proteolysis"/>
    <property type="evidence" value="ECO:0007669"/>
    <property type="project" value="TreeGrafter"/>
</dbReference>
<dbReference type="Proteomes" id="UP000176037">
    <property type="component" value="Unassembled WGS sequence"/>
</dbReference>
<name>A0A1E8FCU7_9ALTE</name>
<dbReference type="AlphaFoldDB" id="A0A1E8FCU7"/>
<dbReference type="InterPro" id="IPR012338">
    <property type="entry name" value="Beta-lactam/transpept-like"/>
</dbReference>
<dbReference type="OrthoDB" id="5638366at2"/>
<feature type="domain" description="Beta-lactamase-related" evidence="1">
    <location>
        <begin position="72"/>
        <end position="401"/>
    </location>
</feature>
<dbReference type="EMBL" id="MJIC01000014">
    <property type="protein sequence ID" value="OFI33757.1"/>
    <property type="molecule type" value="Genomic_DNA"/>
</dbReference>
<evidence type="ECO:0000259" key="1">
    <source>
        <dbReference type="Pfam" id="PF00144"/>
    </source>
</evidence>
<dbReference type="InterPro" id="IPR052794">
    <property type="entry name" value="Mito_Ser_Protease_LACTB"/>
</dbReference>
<dbReference type="RefSeq" id="WP_070176684.1">
    <property type="nucleotide sequence ID" value="NZ_BMJR01000003.1"/>
</dbReference>
<dbReference type="Pfam" id="PF00144">
    <property type="entry name" value="Beta-lactamase"/>
    <property type="match status" value="1"/>
</dbReference>
<dbReference type="SUPFAM" id="SSF56601">
    <property type="entry name" value="beta-lactamase/transpeptidase-like"/>
    <property type="match status" value="1"/>
</dbReference>
<dbReference type="GO" id="GO:0019216">
    <property type="term" value="P:regulation of lipid metabolic process"/>
    <property type="evidence" value="ECO:0007669"/>
    <property type="project" value="TreeGrafter"/>
</dbReference>
<accession>A0A1E8FCU7</accession>
<dbReference type="STRING" id="1856405.BFC17_19470"/>
<comment type="caution">
    <text evidence="2">The sequence shown here is derived from an EMBL/GenBank/DDBJ whole genome shotgun (WGS) entry which is preliminary data.</text>
</comment>
<dbReference type="GO" id="GO:0008233">
    <property type="term" value="F:peptidase activity"/>
    <property type="evidence" value="ECO:0007669"/>
    <property type="project" value="TreeGrafter"/>
</dbReference>
<evidence type="ECO:0000313" key="3">
    <source>
        <dbReference type="Proteomes" id="UP000176037"/>
    </source>
</evidence>
<proteinExistence type="predicted"/>
<dbReference type="PANTHER" id="PTHR46520:SF1">
    <property type="entry name" value="SERINE BETA-LACTAMASE-LIKE PROTEIN LACTB, MITOCHONDRIAL"/>
    <property type="match status" value="1"/>
</dbReference>
<reference evidence="2 3" key="1">
    <citation type="submission" date="2016-09" db="EMBL/GenBank/DDBJ databases">
        <title>Alteromonas lipolytica, a new species isolated from sea water.</title>
        <authorList>
            <person name="Wu Y.-H."/>
            <person name="Cheng H."/>
            <person name="Xu X.-W."/>
        </authorList>
    </citation>
    <scope>NUCLEOTIDE SEQUENCE [LARGE SCALE GENOMIC DNA]</scope>
    <source>
        <strain evidence="2 3">JW12</strain>
    </source>
</reference>
<protein>
    <recommendedName>
        <fullName evidence="1">Beta-lactamase-related domain-containing protein</fullName>
    </recommendedName>
</protein>
<dbReference type="Gene3D" id="3.40.710.10">
    <property type="entry name" value="DD-peptidase/beta-lactamase superfamily"/>
    <property type="match status" value="1"/>
</dbReference>
<dbReference type="PANTHER" id="PTHR46520">
    <property type="entry name" value="SERINE BETA-LACTAMASE-LIKE PROTEIN LACTB, MITOCHONDRIAL"/>
    <property type="match status" value="1"/>
</dbReference>
<keyword evidence="3" id="KW-1185">Reference proteome</keyword>
<organism evidence="2 3">
    <name type="scientific">Alteromonas lipolytica</name>
    <dbReference type="NCBI Taxonomy" id="1856405"/>
    <lineage>
        <taxon>Bacteria</taxon>
        <taxon>Pseudomonadati</taxon>
        <taxon>Pseudomonadota</taxon>
        <taxon>Gammaproteobacteria</taxon>
        <taxon>Alteromonadales</taxon>
        <taxon>Alteromonadaceae</taxon>
        <taxon>Alteromonas/Salinimonas group</taxon>
        <taxon>Alteromonas</taxon>
    </lineage>
</organism>
<sequence length="425" mass="47096">MKKYLLILLAAIVWLLGYLLTPAYQFLAHTGNAPMPWWGFVTIPDDIPQRQQVYNTHYQLAGEGSLALLSAHRQAINTPGISAAVAVDGEVVWSGSAGWADIKTRQPVTEHTQFRIGSTSKILTATLLARMVQENLVSVDNTLTELELPLGNSKDKALWSQITLRQLASHTSGMPHYKDNTERQGLYKSMALNSSYTDVMDAYALFDDSDLLFAPGTDFSYSSLGTVALSAALQQVGKQPFQTLMAQKVLQPLGLTHTSPSSVQAHYEQHSASLATFYWREDETRPVVRPWRTVDLSHRLAGGGFISTSEDLVRLGAGVLDEQFLSAAIRSEFWTPQRLNDGSVNEQNYALGWRVHNYDFGEDIGELKYAHHGGVSRGAQSWLMVIPGYNMAVAVNINAKTAAFWDFAEVAIPIASEFIRQRQMM</sequence>
<evidence type="ECO:0000313" key="2">
    <source>
        <dbReference type="EMBL" id="OFI33757.1"/>
    </source>
</evidence>